<dbReference type="EMBL" id="CM001217">
    <property type="protein sequence ID" value="KEH42217.1"/>
    <property type="molecule type" value="Genomic_DNA"/>
</dbReference>
<gene>
    <name evidence="1" type="ordered locus">MTR_1g064235</name>
</gene>
<keyword evidence="3" id="KW-1185">Reference proteome</keyword>
<protein>
    <submittedName>
        <fullName evidence="1 2">Uncharacterized protein</fullName>
    </submittedName>
</protein>
<evidence type="ECO:0000313" key="1">
    <source>
        <dbReference type="EMBL" id="KEH42217.1"/>
    </source>
</evidence>
<dbReference type="Proteomes" id="UP000002051">
    <property type="component" value="Unassembled WGS sequence"/>
</dbReference>
<name>A0A072VK76_MEDTR</name>
<sequence>MKNNLEGNKKTKGKTVFKMIPFLSNWMGHGTKNDGTFAMVKSFHNIVAKLNHGNY</sequence>
<organism evidence="1 3">
    <name type="scientific">Medicago truncatula</name>
    <name type="common">Barrel medic</name>
    <name type="synonym">Medicago tribuloides</name>
    <dbReference type="NCBI Taxonomy" id="3880"/>
    <lineage>
        <taxon>Eukaryota</taxon>
        <taxon>Viridiplantae</taxon>
        <taxon>Streptophyta</taxon>
        <taxon>Embryophyta</taxon>
        <taxon>Tracheophyta</taxon>
        <taxon>Spermatophyta</taxon>
        <taxon>Magnoliopsida</taxon>
        <taxon>eudicotyledons</taxon>
        <taxon>Gunneridae</taxon>
        <taxon>Pentapetalae</taxon>
        <taxon>rosids</taxon>
        <taxon>fabids</taxon>
        <taxon>Fabales</taxon>
        <taxon>Fabaceae</taxon>
        <taxon>Papilionoideae</taxon>
        <taxon>50 kb inversion clade</taxon>
        <taxon>NPAAA clade</taxon>
        <taxon>Hologalegina</taxon>
        <taxon>IRL clade</taxon>
        <taxon>Trifolieae</taxon>
        <taxon>Medicago</taxon>
    </lineage>
</organism>
<dbReference type="HOGENOM" id="CLU_3035323_0_0_1"/>
<evidence type="ECO:0000313" key="2">
    <source>
        <dbReference type="EnsemblPlants" id="KEH42217"/>
    </source>
</evidence>
<reference evidence="2" key="3">
    <citation type="submission" date="2015-04" db="UniProtKB">
        <authorList>
            <consortium name="EnsemblPlants"/>
        </authorList>
    </citation>
    <scope>IDENTIFICATION</scope>
    <source>
        <strain evidence="2">cv. Jemalong A17</strain>
    </source>
</reference>
<dbReference type="AlphaFoldDB" id="A0A072VK76"/>
<proteinExistence type="predicted"/>
<evidence type="ECO:0000313" key="3">
    <source>
        <dbReference type="Proteomes" id="UP000002051"/>
    </source>
</evidence>
<reference evidence="1 3" key="1">
    <citation type="journal article" date="2011" name="Nature">
        <title>The Medicago genome provides insight into the evolution of rhizobial symbioses.</title>
        <authorList>
            <person name="Young N.D."/>
            <person name="Debelle F."/>
            <person name="Oldroyd G.E."/>
            <person name="Geurts R."/>
            <person name="Cannon S.B."/>
            <person name="Udvardi M.K."/>
            <person name="Benedito V.A."/>
            <person name="Mayer K.F."/>
            <person name="Gouzy J."/>
            <person name="Schoof H."/>
            <person name="Van de Peer Y."/>
            <person name="Proost S."/>
            <person name="Cook D.R."/>
            <person name="Meyers B.C."/>
            <person name="Spannagl M."/>
            <person name="Cheung F."/>
            <person name="De Mita S."/>
            <person name="Krishnakumar V."/>
            <person name="Gundlach H."/>
            <person name="Zhou S."/>
            <person name="Mudge J."/>
            <person name="Bharti A.K."/>
            <person name="Murray J.D."/>
            <person name="Naoumkina M.A."/>
            <person name="Rosen B."/>
            <person name="Silverstein K.A."/>
            <person name="Tang H."/>
            <person name="Rombauts S."/>
            <person name="Zhao P.X."/>
            <person name="Zhou P."/>
            <person name="Barbe V."/>
            <person name="Bardou P."/>
            <person name="Bechner M."/>
            <person name="Bellec A."/>
            <person name="Berger A."/>
            <person name="Berges H."/>
            <person name="Bidwell S."/>
            <person name="Bisseling T."/>
            <person name="Choisne N."/>
            <person name="Couloux A."/>
            <person name="Denny R."/>
            <person name="Deshpande S."/>
            <person name="Dai X."/>
            <person name="Doyle J.J."/>
            <person name="Dudez A.M."/>
            <person name="Farmer A.D."/>
            <person name="Fouteau S."/>
            <person name="Franken C."/>
            <person name="Gibelin C."/>
            <person name="Gish J."/>
            <person name="Goldstein S."/>
            <person name="Gonzalez A.J."/>
            <person name="Green P.J."/>
            <person name="Hallab A."/>
            <person name="Hartog M."/>
            <person name="Hua A."/>
            <person name="Humphray S.J."/>
            <person name="Jeong D.H."/>
            <person name="Jing Y."/>
            <person name="Jocker A."/>
            <person name="Kenton S.M."/>
            <person name="Kim D.J."/>
            <person name="Klee K."/>
            <person name="Lai H."/>
            <person name="Lang C."/>
            <person name="Lin S."/>
            <person name="Macmil S.L."/>
            <person name="Magdelenat G."/>
            <person name="Matthews L."/>
            <person name="McCorrison J."/>
            <person name="Monaghan E.L."/>
            <person name="Mun J.H."/>
            <person name="Najar F.Z."/>
            <person name="Nicholson C."/>
            <person name="Noirot C."/>
            <person name="O'Bleness M."/>
            <person name="Paule C.R."/>
            <person name="Poulain J."/>
            <person name="Prion F."/>
            <person name="Qin B."/>
            <person name="Qu C."/>
            <person name="Retzel E.F."/>
            <person name="Riddle C."/>
            <person name="Sallet E."/>
            <person name="Samain S."/>
            <person name="Samson N."/>
            <person name="Sanders I."/>
            <person name="Saurat O."/>
            <person name="Scarpelli C."/>
            <person name="Schiex T."/>
            <person name="Segurens B."/>
            <person name="Severin A.J."/>
            <person name="Sherrier D.J."/>
            <person name="Shi R."/>
            <person name="Sims S."/>
            <person name="Singer S.R."/>
            <person name="Sinharoy S."/>
            <person name="Sterck L."/>
            <person name="Viollet A."/>
            <person name="Wang B.B."/>
            <person name="Wang K."/>
            <person name="Wang M."/>
            <person name="Wang X."/>
            <person name="Warfsmann J."/>
            <person name="Weissenbach J."/>
            <person name="White D.D."/>
            <person name="White J.D."/>
            <person name="Wiley G.B."/>
            <person name="Wincker P."/>
            <person name="Xing Y."/>
            <person name="Yang L."/>
            <person name="Yao Z."/>
            <person name="Ying F."/>
            <person name="Zhai J."/>
            <person name="Zhou L."/>
            <person name="Zuber A."/>
            <person name="Denarie J."/>
            <person name="Dixon R.A."/>
            <person name="May G.D."/>
            <person name="Schwartz D.C."/>
            <person name="Rogers J."/>
            <person name="Quetier F."/>
            <person name="Town C.D."/>
            <person name="Roe B.A."/>
        </authorList>
    </citation>
    <scope>NUCLEOTIDE SEQUENCE [LARGE SCALE GENOMIC DNA]</scope>
    <source>
        <strain evidence="1">A17</strain>
        <strain evidence="2 3">cv. Jemalong A17</strain>
    </source>
</reference>
<accession>A0A072VK76</accession>
<reference evidence="1 3" key="2">
    <citation type="journal article" date="2014" name="BMC Genomics">
        <title>An improved genome release (version Mt4.0) for the model legume Medicago truncatula.</title>
        <authorList>
            <person name="Tang H."/>
            <person name="Krishnakumar V."/>
            <person name="Bidwell S."/>
            <person name="Rosen B."/>
            <person name="Chan A."/>
            <person name="Zhou S."/>
            <person name="Gentzbittel L."/>
            <person name="Childs K.L."/>
            <person name="Yandell M."/>
            <person name="Gundlach H."/>
            <person name="Mayer K.F."/>
            <person name="Schwartz D.C."/>
            <person name="Town C.D."/>
        </authorList>
    </citation>
    <scope>GENOME REANNOTATION</scope>
    <source>
        <strain evidence="1">A17</strain>
        <strain evidence="2 3">cv. Jemalong A17</strain>
    </source>
</reference>
<dbReference type="EnsemblPlants" id="KEH42217">
    <property type="protein sequence ID" value="KEH42217"/>
    <property type="gene ID" value="MTR_1g064235"/>
</dbReference>